<dbReference type="EMBL" id="APPJ01000004">
    <property type="protein sequence ID" value="ENV18732.1"/>
    <property type="molecule type" value="Genomic_DNA"/>
</dbReference>
<dbReference type="Gene3D" id="1.10.1220.10">
    <property type="entry name" value="Met repressor-like"/>
    <property type="match status" value="1"/>
</dbReference>
<dbReference type="Proteomes" id="UP000013148">
    <property type="component" value="Unassembled WGS sequence"/>
</dbReference>
<evidence type="ECO:0000256" key="1">
    <source>
        <dbReference type="SAM" id="Coils"/>
    </source>
</evidence>
<dbReference type="GO" id="GO:0006355">
    <property type="term" value="P:regulation of DNA-templated transcription"/>
    <property type="evidence" value="ECO:0007669"/>
    <property type="project" value="InterPro"/>
</dbReference>
<dbReference type="InterPro" id="IPR005569">
    <property type="entry name" value="Arc_DNA-bd_dom"/>
</dbReference>
<dbReference type="Pfam" id="PF03869">
    <property type="entry name" value="Arc"/>
    <property type="match status" value="1"/>
</dbReference>
<dbReference type="RefSeq" id="WP_004817430.1">
    <property type="nucleotide sequence ID" value="NZ_KB849455.1"/>
</dbReference>
<dbReference type="PATRIC" id="fig|1217656.3.peg.519"/>
<keyword evidence="1" id="KW-0175">Coiled coil</keyword>
<comment type="caution">
    <text evidence="3">The sequence shown here is derived from an EMBL/GenBank/DDBJ whole genome shotgun (WGS) entry which is preliminary data.</text>
</comment>
<proteinExistence type="predicted"/>
<dbReference type="InterPro" id="IPR010985">
    <property type="entry name" value="Ribbon_hlx_hlx"/>
</dbReference>
<dbReference type="SUPFAM" id="SSF47598">
    <property type="entry name" value="Ribbon-helix-helix"/>
    <property type="match status" value="1"/>
</dbReference>
<gene>
    <name evidence="3" type="ORF">F964_00532</name>
</gene>
<feature type="coiled-coil region" evidence="1">
    <location>
        <begin position="53"/>
        <end position="80"/>
    </location>
</feature>
<evidence type="ECO:0000313" key="4">
    <source>
        <dbReference type="Proteomes" id="UP000013148"/>
    </source>
</evidence>
<protein>
    <recommendedName>
        <fullName evidence="2">Arc-like DNA binding domain-containing protein</fullName>
    </recommendedName>
</protein>
<name>N8X2X7_ACIGI</name>
<reference evidence="3 4" key="1">
    <citation type="submission" date="2013-02" db="EMBL/GenBank/DDBJ databases">
        <title>The Genome Sequence of Acinetobacter guillouiae NIPH 991.</title>
        <authorList>
            <consortium name="The Broad Institute Genome Sequencing Platform"/>
            <consortium name="The Broad Institute Genome Sequencing Center for Infectious Disease"/>
            <person name="Cerqueira G."/>
            <person name="Feldgarden M."/>
            <person name="Courvalin P."/>
            <person name="Perichon B."/>
            <person name="Grillot-Courvalin C."/>
            <person name="Clermont D."/>
            <person name="Rocha E."/>
            <person name="Yoon E.-J."/>
            <person name="Nemec A."/>
            <person name="Walker B."/>
            <person name="Young S.K."/>
            <person name="Zeng Q."/>
            <person name="Gargeya S."/>
            <person name="Fitzgerald M."/>
            <person name="Haas B."/>
            <person name="Abouelleil A."/>
            <person name="Alvarado L."/>
            <person name="Arachchi H.M."/>
            <person name="Berlin A.M."/>
            <person name="Chapman S.B."/>
            <person name="Dewar J."/>
            <person name="Goldberg J."/>
            <person name="Griggs A."/>
            <person name="Gujja S."/>
            <person name="Hansen M."/>
            <person name="Howarth C."/>
            <person name="Imamovic A."/>
            <person name="Larimer J."/>
            <person name="McCowan C."/>
            <person name="Murphy C."/>
            <person name="Neiman D."/>
            <person name="Pearson M."/>
            <person name="Priest M."/>
            <person name="Roberts A."/>
            <person name="Saif S."/>
            <person name="Shea T."/>
            <person name="Sisk P."/>
            <person name="Sykes S."/>
            <person name="Wortman J."/>
            <person name="Nusbaum C."/>
            <person name="Birren B."/>
        </authorList>
    </citation>
    <scope>NUCLEOTIDE SEQUENCE [LARGE SCALE GENOMIC DNA]</scope>
    <source>
        <strain evidence="3 4">NIPH 991</strain>
    </source>
</reference>
<dbReference type="GO" id="GO:0003677">
    <property type="term" value="F:DNA binding"/>
    <property type="evidence" value="ECO:0007669"/>
    <property type="project" value="InterPro"/>
</dbReference>
<evidence type="ECO:0000313" key="3">
    <source>
        <dbReference type="EMBL" id="ENV18732.1"/>
    </source>
</evidence>
<evidence type="ECO:0000259" key="2">
    <source>
        <dbReference type="Pfam" id="PF03869"/>
    </source>
</evidence>
<dbReference type="HOGENOM" id="CLU_171568_3_0_6"/>
<sequence length="82" mass="9678">MADVQFNLRIPEELKDKVKGAAKESGRSINAEAQYRLEKSFEPDANPRETFEFESMERIYKEQAQELKLLREMMEKLLKKPT</sequence>
<keyword evidence="4" id="KW-1185">Reference proteome</keyword>
<organism evidence="3 4">
    <name type="scientific">Acinetobacter guillouiae NIPH 991</name>
    <dbReference type="NCBI Taxonomy" id="1217656"/>
    <lineage>
        <taxon>Bacteria</taxon>
        <taxon>Pseudomonadati</taxon>
        <taxon>Pseudomonadota</taxon>
        <taxon>Gammaproteobacteria</taxon>
        <taxon>Moraxellales</taxon>
        <taxon>Moraxellaceae</taxon>
        <taxon>Acinetobacter</taxon>
    </lineage>
</organism>
<feature type="domain" description="Arc-like DNA binding" evidence="2">
    <location>
        <begin position="4"/>
        <end position="42"/>
    </location>
</feature>
<dbReference type="InterPro" id="IPR013321">
    <property type="entry name" value="Arc_rbn_hlx_hlx"/>
</dbReference>
<accession>N8X2X7</accession>
<dbReference type="AlphaFoldDB" id="N8X2X7"/>